<dbReference type="InterPro" id="IPR038610">
    <property type="entry name" value="FliK-like_C_sf"/>
</dbReference>
<feature type="domain" description="Flagellar hook-length control protein-like C-terminal" evidence="5">
    <location>
        <begin position="533"/>
        <end position="616"/>
    </location>
</feature>
<dbReference type="PANTHER" id="PTHR37533">
    <property type="entry name" value="FLAGELLAR HOOK-LENGTH CONTROL PROTEIN"/>
    <property type="match status" value="1"/>
</dbReference>
<protein>
    <recommendedName>
        <fullName evidence="5">Flagellar hook-length control protein-like C-terminal domain-containing protein</fullName>
    </recommendedName>
</protein>
<feature type="compositionally biased region" description="Low complexity" evidence="4">
    <location>
        <begin position="175"/>
        <end position="188"/>
    </location>
</feature>
<keyword evidence="3" id="KW-1005">Bacterial flagellum biogenesis</keyword>
<accession>A0ABX3FG17</accession>
<dbReference type="InterPro" id="IPR052563">
    <property type="entry name" value="FliK"/>
</dbReference>
<dbReference type="RefSeq" id="WP_075650564.1">
    <property type="nucleotide sequence ID" value="NZ_AP019657.1"/>
</dbReference>
<dbReference type="InterPro" id="IPR021136">
    <property type="entry name" value="Flagellar_hook_control-like_C"/>
</dbReference>
<feature type="region of interest" description="Disordered" evidence="4">
    <location>
        <begin position="45"/>
        <end position="112"/>
    </location>
</feature>
<dbReference type="InterPro" id="IPR001635">
    <property type="entry name" value="Flag_hook_Flik"/>
</dbReference>
<evidence type="ECO:0000313" key="6">
    <source>
        <dbReference type="EMBL" id="OLQ89227.1"/>
    </source>
</evidence>
<organism evidence="6 7">
    <name type="scientific">Vibrio ponticus</name>
    <dbReference type="NCBI Taxonomy" id="265668"/>
    <lineage>
        <taxon>Bacteria</taxon>
        <taxon>Pseudomonadati</taxon>
        <taxon>Pseudomonadota</taxon>
        <taxon>Gammaproteobacteria</taxon>
        <taxon>Vibrionales</taxon>
        <taxon>Vibrionaceae</taxon>
        <taxon>Vibrio</taxon>
    </lineage>
</organism>
<dbReference type="PANTHER" id="PTHR37533:SF2">
    <property type="entry name" value="FLAGELLAR HOOK-LENGTH CONTROL PROTEIN"/>
    <property type="match status" value="1"/>
</dbReference>
<dbReference type="PRINTS" id="PR01007">
    <property type="entry name" value="FLGHOOKFLIK"/>
</dbReference>
<evidence type="ECO:0000256" key="1">
    <source>
        <dbReference type="ARBA" id="ARBA00003944"/>
    </source>
</evidence>
<evidence type="ECO:0000256" key="2">
    <source>
        <dbReference type="ARBA" id="ARBA00009149"/>
    </source>
</evidence>
<feature type="compositionally biased region" description="Polar residues" evidence="4">
    <location>
        <begin position="480"/>
        <end position="498"/>
    </location>
</feature>
<proteinExistence type="inferred from homology"/>
<dbReference type="Gene3D" id="3.30.750.140">
    <property type="match status" value="1"/>
</dbReference>
<name>A0ABX3FG17_9VIBR</name>
<evidence type="ECO:0000313" key="7">
    <source>
        <dbReference type="Proteomes" id="UP000186206"/>
    </source>
</evidence>
<evidence type="ECO:0000256" key="3">
    <source>
        <dbReference type="ARBA" id="ARBA00022795"/>
    </source>
</evidence>
<dbReference type="EMBL" id="MJMI01000108">
    <property type="protein sequence ID" value="OLQ89227.1"/>
    <property type="molecule type" value="Genomic_DNA"/>
</dbReference>
<feature type="region of interest" description="Disordered" evidence="4">
    <location>
        <begin position="599"/>
        <end position="637"/>
    </location>
</feature>
<feature type="region of interest" description="Disordered" evidence="4">
    <location>
        <begin position="157"/>
        <end position="198"/>
    </location>
</feature>
<evidence type="ECO:0000259" key="5">
    <source>
        <dbReference type="Pfam" id="PF02120"/>
    </source>
</evidence>
<reference evidence="6 7" key="1">
    <citation type="submission" date="2016-09" db="EMBL/GenBank/DDBJ databases">
        <title>Genomic Taxonomy of the Vibrionaceae.</title>
        <authorList>
            <person name="Gonzalez-Castillo A."/>
            <person name="Gomez-Gil B."/>
            <person name="Enciso-Ibarra K."/>
        </authorList>
    </citation>
    <scope>NUCLEOTIDE SEQUENCE [LARGE SCALE GENOMIC DNA]</scope>
    <source>
        <strain evidence="6 7">CAIM 1731</strain>
    </source>
</reference>
<feature type="region of interest" description="Disordered" evidence="4">
    <location>
        <begin position="479"/>
        <end position="498"/>
    </location>
</feature>
<gene>
    <name evidence="6" type="ORF">BIY21_15565</name>
</gene>
<feature type="compositionally biased region" description="Low complexity" evidence="4">
    <location>
        <begin position="603"/>
        <end position="616"/>
    </location>
</feature>
<dbReference type="Pfam" id="PF02120">
    <property type="entry name" value="Flg_hook"/>
    <property type="match status" value="1"/>
</dbReference>
<keyword evidence="7" id="KW-1185">Reference proteome</keyword>
<evidence type="ECO:0000256" key="4">
    <source>
        <dbReference type="SAM" id="MobiDB-lite"/>
    </source>
</evidence>
<comment type="function">
    <text evidence="1">Controls the length of the flagellar hook.</text>
</comment>
<sequence length="663" mass="69216">MNVNLTSVTESTKLSKGVSEMANSADEVSESEGFFAKLTAMLKGDSKAESKGVSTPEEAEVLAEAASNKSTDEMLEAKASSEISGANDHDESNSSASQLAQESEGEVELSTGNIPQSLEKFIEKPLDENNLQANVDEAVAESEALLGRLEQANNTLQAKDGKALPRQTDVESIESQSSVADASVTAASNTMEPNAEGDFLSAATGQTLPAQSVLEPSSPQLTQDVQALDIPSEQASAAGMSQAATTNVTAGFSERDEQQLLAKVEAETQTASVVESELLNRAAVESNGQLTEQTMVESQSIEPQAAGEASLLASDNQAVAEQGVLLSQTLPQSGNDSAADSEPASAEVVTPAIAWASSATAATSAAPVDADLVVDEAAKLALAEQQTKVAHKLSSAELHSLTTANAQQLNQANGAQTTSQTIAMANATPSALTPSTPMDLSAAQQIPLNVAAAVKPEQMALQASLGAKAAATLGKLAQSGEASNNGSESTFAQQLSQAAGQNALTQTARAEQTAQAQPTLQLSREMASEQVAERIQMMLSKNLKNIDIRLDPPELGRMQIRMNMNGDTASVHFTVANSQARDIVEQAMPRLREMLAQQGMQLSDSSVQQQASGQQQGRYASHEQGGSGQGNNNQHFDGQENLEADVKLDLNVASKRDGISYYA</sequence>
<dbReference type="CDD" id="cd17470">
    <property type="entry name" value="T3SS_Flik_C"/>
    <property type="match status" value="1"/>
</dbReference>
<comment type="caution">
    <text evidence="6">The sequence shown here is derived from an EMBL/GenBank/DDBJ whole genome shotgun (WGS) entry which is preliminary data.</text>
</comment>
<dbReference type="Proteomes" id="UP000186206">
    <property type="component" value="Unassembled WGS sequence"/>
</dbReference>
<comment type="similarity">
    <text evidence="2">Belongs to the FliK family.</text>
</comment>